<gene>
    <name evidence="1" type="ORF">I7I52_01152</name>
</gene>
<dbReference type="AlphaFoldDB" id="A0A8H7Z7H6"/>
<evidence type="ECO:0000313" key="2">
    <source>
        <dbReference type="Proteomes" id="UP000670092"/>
    </source>
</evidence>
<organism evidence="1 2">
    <name type="scientific">Ajellomyces capsulatus</name>
    <name type="common">Darling's disease fungus</name>
    <name type="synonym">Histoplasma capsulatum</name>
    <dbReference type="NCBI Taxonomy" id="5037"/>
    <lineage>
        <taxon>Eukaryota</taxon>
        <taxon>Fungi</taxon>
        <taxon>Dikarya</taxon>
        <taxon>Ascomycota</taxon>
        <taxon>Pezizomycotina</taxon>
        <taxon>Eurotiomycetes</taxon>
        <taxon>Eurotiomycetidae</taxon>
        <taxon>Onygenales</taxon>
        <taxon>Ajellomycetaceae</taxon>
        <taxon>Histoplasma</taxon>
    </lineage>
</organism>
<accession>A0A8H7Z7H6</accession>
<dbReference type="Proteomes" id="UP000670092">
    <property type="component" value="Unassembled WGS sequence"/>
</dbReference>
<protein>
    <submittedName>
        <fullName evidence="1">Uncharacterized protein</fullName>
    </submittedName>
</protein>
<dbReference type="EMBL" id="JAEVHI010000001">
    <property type="protein sequence ID" value="KAG5303222.1"/>
    <property type="molecule type" value="Genomic_DNA"/>
</dbReference>
<evidence type="ECO:0000313" key="1">
    <source>
        <dbReference type="EMBL" id="KAG5303222.1"/>
    </source>
</evidence>
<reference evidence="1 2" key="1">
    <citation type="submission" date="2021-01" db="EMBL/GenBank/DDBJ databases">
        <title>Chromosome-level genome assembly of a human fungal pathogen reveals clustering of transcriptionally co-regulated genes.</title>
        <authorList>
            <person name="Voorhies M."/>
            <person name="Cohen S."/>
            <person name="Shea T.P."/>
            <person name="Petrus S."/>
            <person name="Munoz J.F."/>
            <person name="Poplawski S."/>
            <person name="Goldman W.E."/>
            <person name="Michael T."/>
            <person name="Cuomo C.A."/>
            <person name="Sil A."/>
            <person name="Beyhan S."/>
        </authorList>
    </citation>
    <scope>NUCLEOTIDE SEQUENCE [LARGE SCALE GENOMIC DNA]</scope>
    <source>
        <strain evidence="1 2">G184AR</strain>
    </source>
</reference>
<dbReference type="VEuPathDB" id="FungiDB:I7I52_01152"/>
<proteinExistence type="predicted"/>
<sequence>MLTIKEQLRALSPEKGLIGYRNYELAMIKLRQFKSELMDALVKNDKDKEIFLKYWPFDCRECLAHVISLASTQDCDCLRTAYPHDGCEEFFPIARPNTK</sequence>
<name>A0A8H7Z7H6_AJECA</name>
<comment type="caution">
    <text evidence="1">The sequence shown here is derived from an EMBL/GenBank/DDBJ whole genome shotgun (WGS) entry which is preliminary data.</text>
</comment>